<name>A0A6B9FSG1_9HYPH</name>
<dbReference type="InterPro" id="IPR054189">
    <property type="entry name" value="DUF6894"/>
</dbReference>
<evidence type="ECO:0000313" key="3">
    <source>
        <dbReference type="Proteomes" id="UP000012488"/>
    </source>
</evidence>
<evidence type="ECO:0000313" key="2">
    <source>
        <dbReference type="EMBL" id="QGY05541.1"/>
    </source>
</evidence>
<reference evidence="2 3" key="1">
    <citation type="journal article" date="2012" name="Genet. Mol. Biol.">
        <title>Analysis of 16S rRNA and mxaF genes revealing insights into Methylobacterium niche-specific plant association.</title>
        <authorList>
            <person name="Dourado M.N."/>
            <person name="Andreote F.D."/>
            <person name="Dini-Andreote F."/>
            <person name="Conti R."/>
            <person name="Araujo J.M."/>
            <person name="Araujo W.L."/>
        </authorList>
    </citation>
    <scope>NUCLEOTIDE SEQUENCE [LARGE SCALE GENOMIC DNA]</scope>
    <source>
        <strain evidence="2 3">SR1.6/6</strain>
    </source>
</reference>
<accession>A0A6B9FSG1</accession>
<dbReference type="KEGG" id="mmes:MMSR116_29340"/>
<dbReference type="RefSeq" id="WP_010684395.1">
    <property type="nucleotide sequence ID" value="NZ_CP043538.1"/>
</dbReference>
<protein>
    <recommendedName>
        <fullName evidence="1">DUF6894 domain-containing protein</fullName>
    </recommendedName>
</protein>
<sequence length="79" mass="8896">MPRFFFSVHNGRSELDTEGTELTSHHAARLAAVHMAGELLRDEAYQPMHGDAWRLEVLDETSRLVCCVEVNVSEPGTDR</sequence>
<dbReference type="Pfam" id="PF21834">
    <property type="entry name" value="DUF6894"/>
    <property type="match status" value="1"/>
</dbReference>
<dbReference type="OrthoDB" id="7575967at2"/>
<dbReference type="AlphaFoldDB" id="A0A6B9FSG1"/>
<organism evidence="2 3">
    <name type="scientific">Methylobacterium mesophilicum SR1.6/6</name>
    <dbReference type="NCBI Taxonomy" id="908290"/>
    <lineage>
        <taxon>Bacteria</taxon>
        <taxon>Pseudomonadati</taxon>
        <taxon>Pseudomonadota</taxon>
        <taxon>Alphaproteobacteria</taxon>
        <taxon>Hyphomicrobiales</taxon>
        <taxon>Methylobacteriaceae</taxon>
        <taxon>Methylobacterium</taxon>
    </lineage>
</organism>
<dbReference type="EMBL" id="CP043538">
    <property type="protein sequence ID" value="QGY05541.1"/>
    <property type="molecule type" value="Genomic_DNA"/>
</dbReference>
<feature type="domain" description="DUF6894" evidence="1">
    <location>
        <begin position="3"/>
        <end position="69"/>
    </location>
</feature>
<reference evidence="2 3" key="2">
    <citation type="journal article" date="2013" name="Genome Announc.">
        <title>Draft Genome Sequence of Methylobacterium mesophilicum Strain SR1.6/6, Isolated from Citrus sinensis.</title>
        <authorList>
            <person name="Marinho Almeida D."/>
            <person name="Dini-Andreote F."/>
            <person name="Camargo Neves A.A."/>
            <person name="Juca Ramos R.T."/>
            <person name="Andreote F.D."/>
            <person name="Carneiro A.R."/>
            <person name="Oliveira de Souza Lima A."/>
            <person name="Caracciolo Gomes de Sa P.H."/>
            <person name="Ribeiro Barbosa M.S."/>
            <person name="Araujo W.L."/>
            <person name="Silva A."/>
        </authorList>
    </citation>
    <scope>NUCLEOTIDE SEQUENCE [LARGE SCALE GENOMIC DNA]</scope>
    <source>
        <strain evidence="2 3">SR1.6/6</strain>
    </source>
</reference>
<proteinExistence type="predicted"/>
<dbReference type="Proteomes" id="UP000012488">
    <property type="component" value="Chromosome"/>
</dbReference>
<evidence type="ECO:0000259" key="1">
    <source>
        <dbReference type="Pfam" id="PF21834"/>
    </source>
</evidence>
<gene>
    <name evidence="2" type="ORF">MMSR116_29340</name>
</gene>